<dbReference type="GO" id="GO:0000139">
    <property type="term" value="C:Golgi membrane"/>
    <property type="evidence" value="ECO:0007669"/>
    <property type="project" value="UniProtKB-SubCell"/>
</dbReference>
<feature type="transmembrane region" description="Helical" evidence="10">
    <location>
        <begin position="20"/>
        <end position="45"/>
    </location>
</feature>
<evidence type="ECO:0000256" key="7">
    <source>
        <dbReference type="ARBA" id="ARBA00023034"/>
    </source>
</evidence>
<evidence type="ECO:0000256" key="2">
    <source>
        <dbReference type="ARBA" id="ARBA00008160"/>
    </source>
</evidence>
<keyword evidence="7" id="KW-0333">Golgi apparatus</keyword>
<dbReference type="GO" id="GO:0034067">
    <property type="term" value="P:protein localization to Golgi apparatus"/>
    <property type="evidence" value="ECO:0007669"/>
    <property type="project" value="TreeGrafter"/>
</dbReference>
<feature type="transmembrane region" description="Helical" evidence="10">
    <location>
        <begin position="79"/>
        <end position="99"/>
    </location>
</feature>
<comment type="similarity">
    <text evidence="2">Belongs to the SYS1 family.</text>
</comment>
<dbReference type="GO" id="GO:0005829">
    <property type="term" value="C:cytosol"/>
    <property type="evidence" value="ECO:0007669"/>
    <property type="project" value="GOC"/>
</dbReference>
<dbReference type="GO" id="GO:0043001">
    <property type="term" value="P:Golgi to plasma membrane protein transport"/>
    <property type="evidence" value="ECO:0007669"/>
    <property type="project" value="TreeGrafter"/>
</dbReference>
<dbReference type="PANTHER" id="PTHR12952">
    <property type="entry name" value="SYS1"/>
    <property type="match status" value="1"/>
</dbReference>
<keyword evidence="5" id="KW-0653">Protein transport</keyword>
<dbReference type="AlphaFoldDB" id="G0TT89"/>
<keyword evidence="3" id="KW-0813">Transport</keyword>
<evidence type="ECO:0000256" key="5">
    <source>
        <dbReference type="ARBA" id="ARBA00022927"/>
    </source>
</evidence>
<evidence type="ECO:0000256" key="10">
    <source>
        <dbReference type="SAM" id="Phobius"/>
    </source>
</evidence>
<evidence type="ECO:0000256" key="9">
    <source>
        <dbReference type="SAM" id="MobiDB-lite"/>
    </source>
</evidence>
<evidence type="ECO:0000256" key="6">
    <source>
        <dbReference type="ARBA" id="ARBA00022989"/>
    </source>
</evidence>
<feature type="transmembrane region" description="Helical" evidence="10">
    <location>
        <begin position="111"/>
        <end position="131"/>
    </location>
</feature>
<dbReference type="GO" id="GO:0005802">
    <property type="term" value="C:trans-Golgi network"/>
    <property type="evidence" value="ECO:0007669"/>
    <property type="project" value="TreeGrafter"/>
</dbReference>
<comment type="subcellular location">
    <subcellularLocation>
        <location evidence="1">Golgi apparatus membrane</location>
        <topology evidence="1">Multi-pass membrane protein</topology>
    </subcellularLocation>
</comment>
<feature type="region of interest" description="Disordered" evidence="9">
    <location>
        <begin position="176"/>
        <end position="205"/>
    </location>
</feature>
<dbReference type="VEuPathDB" id="TriTrypDB:TvY486_0303460"/>
<gene>
    <name evidence="11" type="ORF">TVY486_0303460</name>
</gene>
<evidence type="ECO:0000256" key="1">
    <source>
        <dbReference type="ARBA" id="ARBA00004653"/>
    </source>
</evidence>
<name>G0TT89_TRYVY</name>
<feature type="transmembrane region" description="Helical" evidence="10">
    <location>
        <begin position="137"/>
        <end position="156"/>
    </location>
</feature>
<accession>G0TT89</accession>
<keyword evidence="8 10" id="KW-0472">Membrane</keyword>
<evidence type="ECO:0000256" key="3">
    <source>
        <dbReference type="ARBA" id="ARBA00022448"/>
    </source>
</evidence>
<dbReference type="GO" id="GO:0006895">
    <property type="term" value="P:Golgi to endosome transport"/>
    <property type="evidence" value="ECO:0007669"/>
    <property type="project" value="TreeGrafter"/>
</dbReference>
<reference evidence="11" key="1">
    <citation type="journal article" date="2012" name="Proc. Natl. Acad. Sci. U.S.A.">
        <title>Antigenic diversity is generated by distinct evolutionary mechanisms in African trypanosome species.</title>
        <authorList>
            <person name="Jackson A.P."/>
            <person name="Berry A."/>
            <person name="Aslett M."/>
            <person name="Allison H.C."/>
            <person name="Burton P."/>
            <person name="Vavrova-Anderson J."/>
            <person name="Brown R."/>
            <person name="Browne H."/>
            <person name="Corton N."/>
            <person name="Hauser H."/>
            <person name="Gamble J."/>
            <person name="Gilderthorp R."/>
            <person name="Marcello L."/>
            <person name="McQuillan J."/>
            <person name="Otto T.D."/>
            <person name="Quail M.A."/>
            <person name="Sanders M.J."/>
            <person name="van Tonder A."/>
            <person name="Ginger M.L."/>
            <person name="Field M.C."/>
            <person name="Barry J.D."/>
            <person name="Hertz-Fowler C."/>
            <person name="Berriman M."/>
        </authorList>
    </citation>
    <scope>NUCLEOTIDE SEQUENCE</scope>
    <source>
        <strain evidence="11">Y486</strain>
    </source>
</reference>
<dbReference type="OMA" id="CFHIPLR"/>
<proteinExistence type="inferred from homology"/>
<organism evidence="11">
    <name type="scientific">Trypanosoma vivax (strain Y486)</name>
    <dbReference type="NCBI Taxonomy" id="1055687"/>
    <lineage>
        <taxon>Eukaryota</taxon>
        <taxon>Discoba</taxon>
        <taxon>Euglenozoa</taxon>
        <taxon>Kinetoplastea</taxon>
        <taxon>Metakinetoplastina</taxon>
        <taxon>Trypanosomatida</taxon>
        <taxon>Trypanosomatidae</taxon>
        <taxon>Trypanosoma</taxon>
        <taxon>Duttonella</taxon>
    </lineage>
</organism>
<evidence type="ECO:0000313" key="11">
    <source>
        <dbReference type="EMBL" id="CCC47170.1"/>
    </source>
</evidence>
<dbReference type="EMBL" id="HE573019">
    <property type="protein sequence ID" value="CCC47170.1"/>
    <property type="molecule type" value="Genomic_DNA"/>
</dbReference>
<keyword evidence="4 10" id="KW-0812">Transmembrane</keyword>
<keyword evidence="6 10" id="KW-1133">Transmembrane helix</keyword>
<dbReference type="Pfam" id="PF09801">
    <property type="entry name" value="SYS1"/>
    <property type="match status" value="1"/>
</dbReference>
<evidence type="ECO:0000256" key="8">
    <source>
        <dbReference type="ARBA" id="ARBA00023136"/>
    </source>
</evidence>
<evidence type="ECO:0000256" key="4">
    <source>
        <dbReference type="ARBA" id="ARBA00022692"/>
    </source>
</evidence>
<feature type="region of interest" description="Disordered" evidence="9">
    <location>
        <begin position="219"/>
        <end position="244"/>
    </location>
</feature>
<feature type="transmembrane region" description="Helical" evidence="10">
    <location>
        <begin position="52"/>
        <end position="73"/>
    </location>
</feature>
<dbReference type="PANTHER" id="PTHR12952:SF0">
    <property type="entry name" value="PROTEIN SYS1 HOMOLOG"/>
    <property type="match status" value="1"/>
</dbReference>
<sequence length="244" mass="26920">MSVGLGSTITDPKYILVQILHTLSTFFLTLGVARVALGILSVMLFRDNTLSFLDALSTCFHIPLRSLFVVVVLDVGDGSPMRFFFMHMLAGLGLSYPLARTIQRQKFVFDFTLTLYVIYFLLCCMVEQQFMSNGLPWWIGVLGGFAVTYGATSAVCRWQELQHVCLPQPATTDGGGSLDLVTGKGDSHGHYQPSPRRRMLSPTPASRIAERDVHSRLRVASPVPSASETRALRVESPARHGGVW</sequence>
<dbReference type="InterPro" id="IPR019185">
    <property type="entry name" value="Integral_membrane_SYS1-rel"/>
</dbReference>
<protein>
    <submittedName>
        <fullName evidence="11">Uncharacterized protein</fullName>
    </submittedName>
</protein>